<reference evidence="3" key="1">
    <citation type="submission" date="2020-05" db="EMBL/GenBank/DDBJ databases">
        <authorList>
            <person name="Chiriac C."/>
            <person name="Salcher M."/>
            <person name="Ghai R."/>
            <person name="Kavagutti S V."/>
        </authorList>
    </citation>
    <scope>NUCLEOTIDE SEQUENCE</scope>
</reference>
<dbReference type="GO" id="GO:0004413">
    <property type="term" value="F:homoserine kinase activity"/>
    <property type="evidence" value="ECO:0007669"/>
    <property type="project" value="TreeGrafter"/>
</dbReference>
<accession>A0A6J6NBT4</accession>
<dbReference type="AlphaFoldDB" id="A0A6J6NBT4"/>
<dbReference type="InterPro" id="IPR011009">
    <property type="entry name" value="Kinase-like_dom_sf"/>
</dbReference>
<feature type="domain" description="Aminoglycoside phosphotransferase" evidence="2">
    <location>
        <begin position="41"/>
        <end position="254"/>
    </location>
</feature>
<dbReference type="InterPro" id="IPR002575">
    <property type="entry name" value="Aminoglycoside_PTrfase"/>
</dbReference>
<gene>
    <name evidence="3" type="ORF">UFOPK2373_00410</name>
</gene>
<protein>
    <submittedName>
        <fullName evidence="3">Unannotated protein</fullName>
    </submittedName>
</protein>
<dbReference type="InterPro" id="IPR050249">
    <property type="entry name" value="Pseudomonas-type_ThrB"/>
</dbReference>
<organism evidence="3">
    <name type="scientific">freshwater metagenome</name>
    <dbReference type="NCBI Taxonomy" id="449393"/>
    <lineage>
        <taxon>unclassified sequences</taxon>
        <taxon>metagenomes</taxon>
        <taxon>ecological metagenomes</taxon>
    </lineage>
</organism>
<dbReference type="SUPFAM" id="SSF56112">
    <property type="entry name" value="Protein kinase-like (PK-like)"/>
    <property type="match status" value="1"/>
</dbReference>
<name>A0A6J6NBT4_9ZZZZ</name>
<dbReference type="PANTHER" id="PTHR21064">
    <property type="entry name" value="AMINOGLYCOSIDE PHOSPHOTRANSFERASE DOMAIN-CONTAINING PROTEIN-RELATED"/>
    <property type="match status" value="1"/>
</dbReference>
<evidence type="ECO:0000259" key="2">
    <source>
        <dbReference type="Pfam" id="PF01636"/>
    </source>
</evidence>
<dbReference type="PANTHER" id="PTHR21064:SF6">
    <property type="entry name" value="AMINOGLYCOSIDE PHOSPHOTRANSFERASE DOMAIN-CONTAINING PROTEIN"/>
    <property type="match status" value="1"/>
</dbReference>
<sequence>MAYQDMNEEEQIAEVQKLVPGILAQYGIEAKAIENVNHSFNSSFKITTDTGAELALRINLASSKSSNEVLAEMQWLEQLSEEAEVLAPVPLRTTNNELLISTRFEPLDTETTAVLCKWIPGEEVGDEPTNEQLFALGQNMARLQIFAKKLEFEAPAFLPTINRTLMNTEDNLRPSQPKQINDKLYGDILKGLELSDEVYARLSKDQELLPIHADLHNGNAIQTKDQLAIIDFDDAGMGLPVQDLVISNYYIREDTEREKHLKAGYASLLELPKISDEDYEILLMGRLIGLVSAVTYMTSAEIIEFIPTFLERTQKRLDHFFSTGEFLLKAL</sequence>
<proteinExistence type="inferred from homology"/>
<comment type="similarity">
    <text evidence="1">Belongs to the pseudomonas-type ThrB family.</text>
</comment>
<dbReference type="GO" id="GO:0009088">
    <property type="term" value="P:threonine biosynthetic process"/>
    <property type="evidence" value="ECO:0007669"/>
    <property type="project" value="TreeGrafter"/>
</dbReference>
<evidence type="ECO:0000256" key="1">
    <source>
        <dbReference type="ARBA" id="ARBA00038240"/>
    </source>
</evidence>
<evidence type="ECO:0000313" key="3">
    <source>
        <dbReference type="EMBL" id="CAB4683672.1"/>
    </source>
</evidence>
<dbReference type="Pfam" id="PF01636">
    <property type="entry name" value="APH"/>
    <property type="match status" value="1"/>
</dbReference>
<dbReference type="Gene3D" id="3.30.200.20">
    <property type="entry name" value="Phosphorylase Kinase, domain 1"/>
    <property type="match status" value="1"/>
</dbReference>
<dbReference type="EMBL" id="CAEZXL010000050">
    <property type="protein sequence ID" value="CAB4683672.1"/>
    <property type="molecule type" value="Genomic_DNA"/>
</dbReference>
<dbReference type="Gene3D" id="3.90.1200.10">
    <property type="match status" value="1"/>
</dbReference>